<accession>A0A8J2SVW1</accession>
<gene>
    <name evidence="1" type="ORF">PECAL_6P00380</name>
</gene>
<proteinExistence type="predicted"/>
<evidence type="ECO:0000313" key="2">
    <source>
        <dbReference type="Proteomes" id="UP000789595"/>
    </source>
</evidence>
<name>A0A8J2SVW1_9STRA</name>
<dbReference type="Proteomes" id="UP000789595">
    <property type="component" value="Unassembled WGS sequence"/>
</dbReference>
<reference evidence="1" key="1">
    <citation type="submission" date="2021-11" db="EMBL/GenBank/DDBJ databases">
        <authorList>
            <consortium name="Genoscope - CEA"/>
            <person name="William W."/>
        </authorList>
    </citation>
    <scope>NUCLEOTIDE SEQUENCE</scope>
</reference>
<sequence length="77" mass="7894">SLRTGVGAEIGGGGFLGSGPASVRLNAGESLLERILGRDVLAVVAITKWLLLLGAGRQRLGPLLRQVFLIGDAIADT</sequence>
<dbReference type="AlphaFoldDB" id="A0A8J2SVW1"/>
<comment type="caution">
    <text evidence="1">The sequence shown here is derived from an EMBL/GenBank/DDBJ whole genome shotgun (WGS) entry which is preliminary data.</text>
</comment>
<organism evidence="1 2">
    <name type="scientific">Pelagomonas calceolata</name>
    <dbReference type="NCBI Taxonomy" id="35677"/>
    <lineage>
        <taxon>Eukaryota</taxon>
        <taxon>Sar</taxon>
        <taxon>Stramenopiles</taxon>
        <taxon>Ochrophyta</taxon>
        <taxon>Pelagophyceae</taxon>
        <taxon>Pelagomonadales</taxon>
        <taxon>Pelagomonadaceae</taxon>
        <taxon>Pelagomonas</taxon>
    </lineage>
</organism>
<keyword evidence="2" id="KW-1185">Reference proteome</keyword>
<dbReference type="EMBL" id="CAKKNE010000006">
    <property type="protein sequence ID" value="CAH0378453.1"/>
    <property type="molecule type" value="Genomic_DNA"/>
</dbReference>
<feature type="non-terminal residue" evidence="1">
    <location>
        <position position="1"/>
    </location>
</feature>
<evidence type="ECO:0000313" key="1">
    <source>
        <dbReference type="EMBL" id="CAH0378453.1"/>
    </source>
</evidence>
<protein>
    <submittedName>
        <fullName evidence="1">Uncharacterized protein</fullName>
    </submittedName>
</protein>